<name>A0A8X6U082_NEPPI</name>
<evidence type="ECO:0000313" key="2">
    <source>
        <dbReference type="EMBL" id="GFT64833.1"/>
    </source>
</evidence>
<organism evidence="2 3">
    <name type="scientific">Nephila pilipes</name>
    <name type="common">Giant wood spider</name>
    <name type="synonym">Nephila maculata</name>
    <dbReference type="NCBI Taxonomy" id="299642"/>
    <lineage>
        <taxon>Eukaryota</taxon>
        <taxon>Metazoa</taxon>
        <taxon>Ecdysozoa</taxon>
        <taxon>Arthropoda</taxon>
        <taxon>Chelicerata</taxon>
        <taxon>Arachnida</taxon>
        <taxon>Araneae</taxon>
        <taxon>Araneomorphae</taxon>
        <taxon>Entelegynae</taxon>
        <taxon>Araneoidea</taxon>
        <taxon>Nephilidae</taxon>
        <taxon>Nephila</taxon>
    </lineage>
</organism>
<dbReference type="AlphaFoldDB" id="A0A8X6U082"/>
<gene>
    <name evidence="2" type="ORF">NPIL_82631</name>
</gene>
<dbReference type="OrthoDB" id="6432602at2759"/>
<dbReference type="Proteomes" id="UP000887013">
    <property type="component" value="Unassembled WGS sequence"/>
</dbReference>
<protein>
    <submittedName>
        <fullName evidence="2">Uncharacterized protein</fullName>
    </submittedName>
</protein>
<evidence type="ECO:0000313" key="3">
    <source>
        <dbReference type="Proteomes" id="UP000887013"/>
    </source>
</evidence>
<evidence type="ECO:0000256" key="1">
    <source>
        <dbReference type="SAM" id="MobiDB-lite"/>
    </source>
</evidence>
<keyword evidence="3" id="KW-1185">Reference proteome</keyword>
<feature type="region of interest" description="Disordered" evidence="1">
    <location>
        <begin position="1"/>
        <end position="23"/>
    </location>
</feature>
<sequence length="74" mass="8338">MCISLADGQRSTEDVPHHHSNPEIEGRKFDQELIALPKCKKGNSLLEYANDQHPADNLDVNLCTLSEEEGRCYI</sequence>
<accession>A0A8X6U082</accession>
<proteinExistence type="predicted"/>
<dbReference type="EMBL" id="BMAW01068505">
    <property type="protein sequence ID" value="GFT64833.1"/>
    <property type="molecule type" value="Genomic_DNA"/>
</dbReference>
<feature type="compositionally biased region" description="Basic and acidic residues" evidence="1">
    <location>
        <begin position="10"/>
        <end position="23"/>
    </location>
</feature>
<reference evidence="2" key="1">
    <citation type="submission" date="2020-08" db="EMBL/GenBank/DDBJ databases">
        <title>Multicomponent nature underlies the extraordinary mechanical properties of spider dragline silk.</title>
        <authorList>
            <person name="Kono N."/>
            <person name="Nakamura H."/>
            <person name="Mori M."/>
            <person name="Yoshida Y."/>
            <person name="Ohtoshi R."/>
            <person name="Malay A.D."/>
            <person name="Moran D.A.P."/>
            <person name="Tomita M."/>
            <person name="Numata K."/>
            <person name="Arakawa K."/>
        </authorList>
    </citation>
    <scope>NUCLEOTIDE SEQUENCE</scope>
</reference>
<comment type="caution">
    <text evidence="2">The sequence shown here is derived from an EMBL/GenBank/DDBJ whole genome shotgun (WGS) entry which is preliminary data.</text>
</comment>